<feature type="domain" description="C2H2-type" evidence="8">
    <location>
        <begin position="714"/>
        <end position="741"/>
    </location>
</feature>
<proteinExistence type="predicted"/>
<dbReference type="VEuPathDB" id="VectorBase:AAEL022218"/>
<feature type="region of interest" description="Disordered" evidence="7">
    <location>
        <begin position="604"/>
        <end position="623"/>
    </location>
</feature>
<keyword evidence="2" id="KW-0677">Repeat</keyword>
<feature type="binding site" evidence="6">
    <location>
        <position position="1713"/>
    </location>
    <ligand>
        <name>Zn(2+)</name>
        <dbReference type="ChEBI" id="CHEBI:29105"/>
    </ligand>
</feature>
<feature type="domain" description="C2H2-type" evidence="8">
    <location>
        <begin position="775"/>
        <end position="802"/>
    </location>
</feature>
<feature type="domain" description="C2H2-type" evidence="8">
    <location>
        <begin position="2664"/>
        <end position="2691"/>
    </location>
</feature>
<feature type="domain" description="ZAD" evidence="9">
    <location>
        <begin position="2223"/>
        <end position="2293"/>
    </location>
</feature>
<dbReference type="Proteomes" id="UP000682892">
    <property type="component" value="Unassembled WGS sequence"/>
</dbReference>
<feature type="domain" description="C2H2-type" evidence="8">
    <location>
        <begin position="1434"/>
        <end position="1461"/>
    </location>
</feature>
<dbReference type="GO" id="GO:0005634">
    <property type="term" value="C:nucleus"/>
    <property type="evidence" value="ECO:0007669"/>
    <property type="project" value="InterPro"/>
</dbReference>
<evidence type="ECO:0000256" key="1">
    <source>
        <dbReference type="ARBA" id="ARBA00022723"/>
    </source>
</evidence>
<evidence type="ECO:0000259" key="9">
    <source>
        <dbReference type="PROSITE" id="PS51915"/>
    </source>
</evidence>
<feature type="domain" description="C2H2-type" evidence="8">
    <location>
        <begin position="1665"/>
        <end position="1687"/>
    </location>
</feature>
<feature type="domain" description="C2H2-type" evidence="8">
    <location>
        <begin position="2173"/>
        <end position="2196"/>
    </location>
</feature>
<feature type="region of interest" description="Disordered" evidence="7">
    <location>
        <begin position="542"/>
        <end position="562"/>
    </location>
</feature>
<evidence type="ECO:0000256" key="7">
    <source>
        <dbReference type="SAM" id="MobiDB-lite"/>
    </source>
</evidence>
<feature type="compositionally biased region" description="Basic and acidic residues" evidence="7">
    <location>
        <begin position="810"/>
        <end position="821"/>
    </location>
</feature>
<feature type="region of interest" description="Disordered" evidence="7">
    <location>
        <begin position="734"/>
        <end position="775"/>
    </location>
</feature>
<feature type="domain" description="C2H2-type" evidence="8">
    <location>
        <begin position="1108"/>
        <end position="1136"/>
    </location>
</feature>
<dbReference type="InterPro" id="IPR013087">
    <property type="entry name" value="Znf_C2H2_type"/>
</dbReference>
<feature type="domain" description="C2H2-type" evidence="8">
    <location>
        <begin position="1935"/>
        <end position="1963"/>
    </location>
</feature>
<dbReference type="Pfam" id="PF12874">
    <property type="entry name" value="zf-met"/>
    <property type="match status" value="3"/>
</dbReference>
<feature type="domain" description="C2H2-type" evidence="8">
    <location>
        <begin position="1306"/>
        <end position="1334"/>
    </location>
</feature>
<feature type="compositionally biased region" description="Low complexity" evidence="7">
    <location>
        <begin position="2640"/>
        <end position="2652"/>
    </location>
</feature>
<dbReference type="InterPro" id="IPR012934">
    <property type="entry name" value="Znf_AD"/>
</dbReference>
<sequence length="2905" mass="335718">MDLLSIEISNDDGMSHVICTICRIRLSEFHQFRVRCQEVQEVLKAMIKDKPVTVEGQKNAHVKPEPDESFVSLMERKKPGLISSNTSVDTDNGYSETEEDPLCFESFAKLDEASDTSLHNEEMEVNPIGAEDSIDVEEAKVETWLDDDSELSNEHTKEYVVHTQKSKQVFDPEKEDTGSVNKVKEIRPSRGIAHHSKDVDQSTDFKCLICEMEFSKRALMRQHLYTKKHLNNLKQKRENVSPKNGTVESNETDSSQQKDKVVSDQTDNANTGTNDQKRDDSSLMKDDINFDVYKSRRLHRGSSVEQGQCDVCHKVFPTKYSLSNHKKYHKPKKFVCHVCEKPCHNAAILKKHIVTHEPIAQRQQANPPIDPDSIPRPYKCDICKTAYKTNSTLWQHNKLKHAPKIHECDICGKKFGTSDMLNRHIRMHNARGHTKEDFLSLKMLMRTEDTSTKQNDGDEKSDEEISNDDGMSHVICAICRIRLSEFHQFRVRCQEVQEVLKAMIKDKPVTVEGQKNAHVKPEPSVSFVSLIERDQKSGLISSIESVDSDNRNSETEEDPLGFESFAKLDEPSHTSLQDEEMEVDPIGAEDSIDVEEAKVETWLDDDSELSNEHTEEYGVHTQKAKQVFDPEKEDTGTLNKVIKIPPSRGIAHHSKVVDESTDFKCLICEMEFSKREEQMRHFRTKLHLNKMKQKRRSDDGPKTSDKNDPDDEGYVCLVCKRTFRRKCQLENHMPVHEEKEDDQRSYNSEEVESSLSDKSASSSDSDQEDDSEQEYHCDQCDNVFSEKSKLISHRRYHKTKRPNESSVDTNKADGSKPKKTDSQPSLPVTDRSTNGEENVNKDLQLECDVCHKTYLTRKVLLRHKRLVHGPKKHQCKMCNVQYTTRAQMRQHLYTKKHLNNLKEKRAHENVSPKNGTVESNETDSSQQKNKVGSSQTDNTSAETNAQRKDDSSLMKDDINFDVYKSRRLHRGSSVEQGKCDVCHKVFPTKYSLSNHKKYHQPKKFVCNICQKPCHNAAVLKRHIVTHEPIAQRQQANPPIDPDSIPRPYKCDICKTAYKTNSTLWQHNKQKHGPKIHECDMCGIKFGTRQQRNYHMKIHKPESTATKDYECPECHKIYTSWKSLYVHVKNGHVRRRTLPEERTVPCPKCDKMFQTPPQRDLHMRTVHAPGEHKDESVQCEVCGKKYSDKKRLNVHRRIIHGSTKHVCPICSRSFNIRECMIKHMLIHRETRKSIYQPNEEIFDDPLHGPRVHTCPICKESFVQLRGLEAHKATHGRTMDHLKQKLDRIRCKSKQVTITQGDKSYEMFECPQCHKYVSTRRQLFDHRKRVHKPRKYACPICGKPFVTRQDMYMHIKSHDNTSRRKRDNLRNQDGLFICEICDRVLGSKCTLVSHLRLVHGNRRYVCSYDHCKKKFMTNYDMKKHMLVHNPDNRSMFQCHLCICRFITKSKLVDHLQWHERKEKLREKLSMDKPQREVHEVQVNANDSVVVTVFDVDASEIDQMPSSEDKVEDFLQKKCRWIDDSGGKPTVVEVRYGTVQDSEGRIKKGCEAIPTQACTVCDQQIQVSLMEGHLNRHAGIRPYKCEKGCKDAYFYCQLLLRTHHTRAHGNLPSQCNICHKVYPSRLRMRSHQREVHEKIHVCMNCPQIFDSSASLKKHIETANHTKRYPCPKCNSSFDRQYQLNKHLKKHEDGMISVQIKTEPGVLGNPQQYCRLCMSKESLDDLFKEKGLHQWIADFLSIQITTEDRFSKAICAMCRQRLTEFHHFRLRSQEVQTVLQSMVQDENSEPEKEVRGRKTVQETNEHKCVRCGKAFSKRHHLDKHVKIHKQHVTNGGQNKTNSSTNIGSLKPRNETRQIHPGHHPKRLFPVTDGDPSIGNEDMIDIVEVKIEAQTRTDNDATLPGLSEDPFLTLMEIDPIRANSDQSLPEEAAMGTDDSFQCNKCHKVLQSGRALWGHYRAVHGPKNHTCRICEIAFPFLKELKKHEATNKHINKLKEVQENKKLSVKEKLLETKKNQTDTENASENSPDLNQHTNNNNDNRNQSSKPDRALKRKRQLKNKDVETKEQTIDNGLDNDFSIGDDDADYRPANSSSAQLLQGLVSDEQLRCDICHDVFSNEKKLMLHKKYHGSKTYDCPKCGKTFRNRFVLQEHQSSHGTVQERKRPKPTVKGNNAAKPYECAVCHKAFKLLSSLRNHRNQVHGARIHECHICGSKFATREPETTKSPLQVCRLCLSEEILDDVFGEEGLQQWISEYLSITVSSEDIMSRAICTICRCRLIEFHQFHVRCQEVQDVLQFLIQNEDIETECEQLFLKDQLKYGCIDCGKMFVLRQHLDQHKQTHTKVIEQASEEQLTSDEVQQPLTHVARVKVDPAEYVENNVSQNMPLAFISSELAKKRMQNLAKSRKSHKKNRRRNVEKERTTGLVDMIDIEEVKIEAHTDDDDGKLTNGMVENPVSISNAVDADKSNKLIDKAKSDYIKRSDLKLSSSGKKKTEECDICHRKYANTLLLWSHRKLAHGPKNYKCDVCGSAFALEQDLKRHNSTNKHLKKLQKLSVKNKLTESDHNAKGNAVASEPSVDAIERDNFCSICNRTFKRQCQFNAHMRSHEIDAQKSSDTEGTDNEEVMSDASVYTSNSDQPLEVTPMVSDSSVHSSNDQSLGGNEVKSDKPWKCVSCHRSYDTEKQLKNHKRFHAPKKYLCPVCGKPFVKMYALQTHIPTHNAVRDWPRNRNVSTKRNKHLERPHKCDICQSSYRTSVGLIGHKKQVHGPKNHVCHLCSYRFATRLKCRLGFHKQYTHGTKQHECPICKRPFGFRHHMEQHIRTHESIQERQRHDTEQDNSRPFQCDLCQKTFKAQKALAHHKRYRHGPKTHECHICGFQFTLACRLAKHLRSHSRRRESKEDFQKDTAIKLT</sequence>
<feature type="compositionally biased region" description="Low complexity" evidence="7">
    <location>
        <begin position="753"/>
        <end position="764"/>
    </location>
</feature>
<feature type="binding site" evidence="6">
    <location>
        <position position="1754"/>
    </location>
    <ligand>
        <name>Zn(2+)</name>
        <dbReference type="ChEBI" id="CHEBI:29105"/>
    </ligand>
</feature>
<feature type="domain" description="C2H2-type" evidence="8">
    <location>
        <begin position="2864"/>
        <end position="2891"/>
    </location>
</feature>
<feature type="compositionally biased region" description="Basic and acidic residues" evidence="7">
    <location>
        <begin position="900"/>
        <end position="910"/>
    </location>
</feature>
<dbReference type="Pfam" id="PF00096">
    <property type="entry name" value="zf-C2H2"/>
    <property type="match status" value="5"/>
</dbReference>
<dbReference type="PROSITE" id="PS50157">
    <property type="entry name" value="ZINC_FINGER_C2H2_2"/>
    <property type="match status" value="36"/>
</dbReference>
<feature type="region of interest" description="Disordered" evidence="7">
    <location>
        <begin position="683"/>
        <end position="709"/>
    </location>
</feature>
<feature type="domain" description="C2H2-type" evidence="8">
    <location>
        <begin position="1143"/>
        <end position="1171"/>
    </location>
</feature>
<accession>Q170B1</accession>
<feature type="domain" description="ZAD" evidence="9">
    <location>
        <begin position="1708"/>
        <end position="1778"/>
    </location>
</feature>
<dbReference type="OMA" id="HIVTHEP"/>
<feature type="compositionally biased region" description="Low complexity" evidence="7">
    <location>
        <begin position="2027"/>
        <end position="2038"/>
    </location>
</feature>
<dbReference type="Pfam" id="PF07776">
    <property type="entry name" value="zf-AD"/>
    <property type="match status" value="3"/>
</dbReference>
<keyword evidence="1 6" id="KW-0479">Metal-binding</keyword>
<dbReference type="VEuPathDB" id="VectorBase:AAEL025585"/>
<dbReference type="SMART" id="SM00451">
    <property type="entry name" value="ZnF_U1"/>
    <property type="match status" value="9"/>
</dbReference>
<feature type="compositionally biased region" description="Polar residues" evidence="7">
    <location>
        <begin position="822"/>
        <end position="837"/>
    </location>
</feature>
<feature type="region of interest" description="Disordered" evidence="7">
    <location>
        <begin position="898"/>
        <end position="953"/>
    </location>
</feature>
<dbReference type="eggNOG" id="KOG1721">
    <property type="taxonomic scope" value="Eukaryota"/>
</dbReference>
<dbReference type="InterPro" id="IPR036236">
    <property type="entry name" value="Znf_C2H2_sf"/>
</dbReference>
<feature type="domain" description="C2H2-type" evidence="8">
    <location>
        <begin position="1251"/>
        <end position="1273"/>
    </location>
</feature>
<feature type="domain" description="C2H2-type" evidence="8">
    <location>
        <begin position="2517"/>
        <end position="2546"/>
    </location>
</feature>
<feature type="compositionally biased region" description="Basic and acidic residues" evidence="7">
    <location>
        <begin position="696"/>
        <end position="707"/>
    </location>
</feature>
<dbReference type="SMART" id="SM00868">
    <property type="entry name" value="zf-AD"/>
    <property type="match status" value="4"/>
</dbReference>
<feature type="compositionally biased region" description="Polar residues" evidence="7">
    <location>
        <begin position="911"/>
        <end position="944"/>
    </location>
</feature>
<feature type="domain" description="C2H2-type" evidence="8">
    <location>
        <begin position="1374"/>
        <end position="1402"/>
    </location>
</feature>
<feature type="region of interest" description="Disordered" evidence="7">
    <location>
        <begin position="1826"/>
        <end position="1872"/>
    </location>
</feature>
<feature type="binding site" evidence="6">
    <location>
        <position position="2225"/>
    </location>
    <ligand>
        <name>Zn(2+)</name>
        <dbReference type="ChEBI" id="CHEBI:29105"/>
    </ligand>
</feature>
<feature type="domain" description="C2H2-type" evidence="8">
    <location>
        <begin position="2129"/>
        <end position="2156"/>
    </location>
</feature>
<feature type="domain" description="C2H2-type" evidence="8">
    <location>
        <begin position="1076"/>
        <end position="1103"/>
    </location>
</feature>
<dbReference type="SMART" id="SM00355">
    <property type="entry name" value="ZnF_C2H2"/>
    <property type="match status" value="46"/>
</dbReference>
<feature type="binding site" evidence="6">
    <location>
        <position position="2228"/>
    </location>
    <ligand>
        <name>Zn(2+)</name>
        <dbReference type="ChEBI" id="CHEBI:29105"/>
    </ligand>
</feature>
<feature type="domain" description="C2H2-type" evidence="8">
    <location>
        <begin position="845"/>
        <end position="873"/>
    </location>
</feature>
<feature type="domain" description="C2H2-type" evidence="8">
    <location>
        <begin position="2314"/>
        <end position="2337"/>
    </location>
</feature>
<dbReference type="SUPFAM" id="SSF57667">
    <property type="entry name" value="beta-beta-alpha zinc fingers"/>
    <property type="match status" value="20"/>
</dbReference>
<dbReference type="Gene3D" id="3.30.160.60">
    <property type="entry name" value="Classic Zinc Finger"/>
    <property type="match status" value="21"/>
</dbReference>
<organism evidence="10 11">
    <name type="scientific">Aedes aegypti</name>
    <name type="common">Yellowfever mosquito</name>
    <name type="synonym">Culex aegypti</name>
    <dbReference type="NCBI Taxonomy" id="7159"/>
    <lineage>
        <taxon>Eukaryota</taxon>
        <taxon>Metazoa</taxon>
        <taxon>Ecdysozoa</taxon>
        <taxon>Arthropoda</taxon>
        <taxon>Hexapoda</taxon>
        <taxon>Insecta</taxon>
        <taxon>Pterygota</taxon>
        <taxon>Neoptera</taxon>
        <taxon>Endopterygota</taxon>
        <taxon>Diptera</taxon>
        <taxon>Nematocera</taxon>
        <taxon>Culicoidea</taxon>
        <taxon>Culicidae</taxon>
        <taxon>Culicinae</taxon>
        <taxon>Aedini</taxon>
        <taxon>Aedes</taxon>
        <taxon>Stegomyia</taxon>
    </lineage>
</organism>
<feature type="domain" description="C2H2-type" evidence="8">
    <location>
        <begin position="307"/>
        <end position="334"/>
    </location>
</feature>
<dbReference type="Pfam" id="PF13912">
    <property type="entry name" value="zf-C2H2_6"/>
    <property type="match status" value="6"/>
</dbReference>
<dbReference type="GO" id="GO:0008270">
    <property type="term" value="F:zinc ion binding"/>
    <property type="evidence" value="ECO:0007669"/>
    <property type="project" value="UniProtKB-UniRule"/>
</dbReference>
<feature type="domain" description="C2H2-type" evidence="8">
    <location>
        <begin position="2836"/>
        <end position="2863"/>
    </location>
</feature>
<evidence type="ECO:0000259" key="8">
    <source>
        <dbReference type="PROSITE" id="PS50157"/>
    </source>
</evidence>
<dbReference type="HOGENOM" id="CLU_226459_0_0_1"/>
<feature type="domain" description="C2H2-type" evidence="8">
    <location>
        <begin position="977"/>
        <end position="1004"/>
    </location>
</feature>
<comment type="caution">
    <text evidence="6">Lacks conserved residue(s) required for the propagation of feature annotation.</text>
</comment>
<feature type="domain" description="C2H2-type" evidence="8">
    <location>
        <begin position="1176"/>
        <end position="1204"/>
    </location>
</feature>
<evidence type="ECO:0000256" key="2">
    <source>
        <dbReference type="ARBA" id="ARBA00022737"/>
    </source>
</evidence>
<dbReference type="Gene3D" id="3.40.1800.20">
    <property type="match status" value="4"/>
</dbReference>
<feature type="region of interest" description="Disordered" evidence="7">
    <location>
        <begin position="2008"/>
        <end position="2086"/>
    </location>
</feature>
<feature type="domain" description="C2H2-type" evidence="8">
    <location>
        <begin position="2691"/>
        <end position="2718"/>
    </location>
</feature>
<gene>
    <name evidence="10" type="ORF">AaeL_AAEL007980</name>
</gene>
<feature type="domain" description="C2H2-type" evidence="8">
    <location>
        <begin position="406"/>
        <end position="433"/>
    </location>
</feature>
<name>Q170B1_AEDAE</name>
<feature type="domain" description="C2H2-type" evidence="8">
    <location>
        <begin position="1334"/>
        <end position="1361"/>
    </location>
</feature>
<dbReference type="PhylomeDB" id="Q170B1"/>
<feature type="compositionally biased region" description="Polar residues" evidence="7">
    <location>
        <begin position="2015"/>
        <end position="2026"/>
    </location>
</feature>
<protein>
    <submittedName>
        <fullName evidence="10">AAEL007980-PA</fullName>
    </submittedName>
</protein>
<dbReference type="PROSITE" id="PS51915">
    <property type="entry name" value="ZAD"/>
    <property type="match status" value="3"/>
</dbReference>
<feature type="domain" description="C2H2-type" evidence="8">
    <location>
        <begin position="1637"/>
        <end position="1666"/>
    </location>
</feature>
<feature type="binding site" evidence="6">
    <location>
        <position position="2266"/>
    </location>
    <ligand>
        <name>Zn(2+)</name>
        <dbReference type="ChEBI" id="CHEBI:29105"/>
    </ligand>
</feature>
<evidence type="ECO:0000313" key="10">
    <source>
        <dbReference type="EMBL" id="EAT40284.1"/>
    </source>
</evidence>
<feature type="domain" description="C2H2-type" evidence="8">
    <location>
        <begin position="2579"/>
        <end position="2606"/>
    </location>
</feature>
<reference evidence="10" key="2">
    <citation type="journal article" date="2007" name="Science">
        <title>Genome sequence of Aedes aegypti, a major arbovirus vector.</title>
        <authorList>
            <person name="Nene V."/>
            <person name="Wortman J.R."/>
            <person name="Lawson D."/>
            <person name="Haas B."/>
            <person name="Kodira C."/>
            <person name="Tu Z.J."/>
            <person name="Loftus B."/>
            <person name="Xi Z."/>
            <person name="Megy K."/>
            <person name="Grabherr M."/>
            <person name="Ren Q."/>
            <person name="Zdobnov E.M."/>
            <person name="Lobo N.F."/>
            <person name="Campbell K.S."/>
            <person name="Brown S.E."/>
            <person name="Bonaldo M.F."/>
            <person name="Zhu J."/>
            <person name="Sinkins S.P."/>
            <person name="Hogenkamp D.G."/>
            <person name="Amedeo P."/>
            <person name="Arensburger P."/>
            <person name="Atkinson P.W."/>
            <person name="Bidwell S."/>
            <person name="Biedler J."/>
            <person name="Birney E."/>
            <person name="Bruggner R.V."/>
            <person name="Costas J."/>
            <person name="Coy M.R."/>
            <person name="Crabtree J."/>
            <person name="Crawford M."/>
            <person name="Debruyn B."/>
            <person name="Decaprio D."/>
            <person name="Eiglmeier K."/>
            <person name="Eisenstadt E."/>
            <person name="El-Dorry H."/>
            <person name="Gelbart W.M."/>
            <person name="Gomes S.L."/>
            <person name="Hammond M."/>
            <person name="Hannick L.I."/>
            <person name="Hogan J.R."/>
            <person name="Holmes M.H."/>
            <person name="Jaffe D."/>
            <person name="Johnston J.S."/>
            <person name="Kennedy R.C."/>
            <person name="Koo H."/>
            <person name="Kravitz S."/>
            <person name="Kriventseva E.V."/>
            <person name="Kulp D."/>
            <person name="Labutti K."/>
            <person name="Lee E."/>
            <person name="Li S."/>
            <person name="Lovin D.D."/>
            <person name="Mao C."/>
            <person name="Mauceli E."/>
            <person name="Menck C.F."/>
            <person name="Miller J.R."/>
            <person name="Montgomery P."/>
            <person name="Mori A."/>
            <person name="Nascimento A.L."/>
            <person name="Naveira H.F."/>
            <person name="Nusbaum C."/>
            <person name="O'leary S."/>
            <person name="Orvis J."/>
            <person name="Pertea M."/>
            <person name="Quesneville H."/>
            <person name="Reidenbach K.R."/>
            <person name="Rogers Y.H."/>
            <person name="Roth C.W."/>
            <person name="Schneider J.R."/>
            <person name="Schatz M."/>
            <person name="Shumway M."/>
            <person name="Stanke M."/>
            <person name="Stinson E.O."/>
            <person name="Tubio J.M."/>
            <person name="Vanzee J.P."/>
            <person name="Verjovski-Almeida S."/>
            <person name="Werner D."/>
            <person name="White O."/>
            <person name="Wyder S."/>
            <person name="Zeng Q."/>
            <person name="Zhao Q."/>
            <person name="Zhao Y."/>
            <person name="Hill C.A."/>
            <person name="Raikhel A.S."/>
            <person name="Soares M.B."/>
            <person name="Knudson D.L."/>
            <person name="Lee N.H."/>
            <person name="Galagan J."/>
            <person name="Salzberg S.L."/>
            <person name="Paulsen I.T."/>
            <person name="Dimopoulos G."/>
            <person name="Collins F.H."/>
            <person name="Birren B."/>
            <person name="Fraser-Liggett C.M."/>
            <person name="Severson D.W."/>
        </authorList>
    </citation>
    <scope>NUCLEOTIDE SEQUENCE [LARGE SCALE GENOMIC DNA]</scope>
    <source>
        <strain evidence="10">Liverpool</strain>
    </source>
</reference>
<keyword evidence="3 5" id="KW-0863">Zinc-finger</keyword>
<feature type="compositionally biased region" description="Basic and acidic residues" evidence="7">
    <location>
        <begin position="734"/>
        <end position="744"/>
    </location>
</feature>
<feature type="compositionally biased region" description="Polar residues" evidence="7">
    <location>
        <begin position="263"/>
        <end position="274"/>
    </location>
</feature>
<feature type="compositionally biased region" description="Basic residues" evidence="7">
    <location>
        <begin position="683"/>
        <end position="695"/>
    </location>
</feature>
<evidence type="ECO:0000256" key="6">
    <source>
        <dbReference type="PROSITE-ProRule" id="PRU01263"/>
    </source>
</evidence>
<feature type="region of interest" description="Disordered" evidence="7">
    <location>
        <begin position="2626"/>
        <end position="2662"/>
    </location>
</feature>
<dbReference type="EMBL" id="CH477477">
    <property type="protein sequence ID" value="EAT40284.1"/>
    <property type="molecule type" value="Genomic_DNA"/>
</dbReference>
<dbReference type="VEuPathDB" id="VectorBase:AAEL026130"/>
<dbReference type="VEuPathDB" id="VectorBase:AAEL028026"/>
<dbReference type="Pfam" id="PF13894">
    <property type="entry name" value="zf-C2H2_4"/>
    <property type="match status" value="1"/>
</dbReference>
<dbReference type="GO" id="GO:0000981">
    <property type="term" value="F:DNA-binding transcription factor activity, RNA polymerase II-specific"/>
    <property type="evidence" value="ECO:0007669"/>
    <property type="project" value="TreeGrafter"/>
</dbReference>
<evidence type="ECO:0000313" key="11">
    <source>
        <dbReference type="Proteomes" id="UP000682892"/>
    </source>
</evidence>
<feature type="region of interest" description="Disordered" evidence="7">
    <location>
        <begin position="793"/>
        <end position="837"/>
    </location>
</feature>
<keyword evidence="4 6" id="KW-0862">Zinc</keyword>
<reference evidence="10" key="3">
    <citation type="submission" date="2012-09" db="EMBL/GenBank/DDBJ databases">
        <authorList>
            <consortium name="VectorBase"/>
        </authorList>
    </citation>
    <scope>NUCLEOTIDE SEQUENCE</scope>
    <source>
        <strain evidence="10">Liverpool</strain>
    </source>
</reference>
<dbReference type="VEuPathDB" id="VectorBase:AAEL026701"/>
<feature type="region of interest" description="Disordered" evidence="7">
    <location>
        <begin position="230"/>
        <end position="283"/>
    </location>
</feature>
<feature type="domain" description="ZAD" evidence="9">
    <location>
        <begin position="1"/>
        <end position="46"/>
    </location>
</feature>
<dbReference type="VEuPathDB" id="VectorBase:AAEL023057"/>
<feature type="compositionally biased region" description="Basic and acidic residues" evidence="7">
    <location>
        <begin position="2054"/>
        <end position="2064"/>
    </location>
</feature>
<dbReference type="PANTHER" id="PTHR24379">
    <property type="entry name" value="KRAB AND ZINC FINGER DOMAIN-CONTAINING"/>
    <property type="match status" value="1"/>
</dbReference>
<dbReference type="PaxDb" id="7159-AAEL007980-PA"/>
<feature type="domain" description="C2H2-type" evidence="8">
    <location>
        <begin position="1802"/>
        <end position="1829"/>
    </location>
</feature>
<dbReference type="PROSITE" id="PS00028">
    <property type="entry name" value="ZINC_FINGER_C2H2_1"/>
    <property type="match status" value="39"/>
</dbReference>
<feature type="binding site" evidence="6">
    <location>
        <position position="1751"/>
    </location>
    <ligand>
        <name>Zn(2+)</name>
        <dbReference type="ChEBI" id="CHEBI:29105"/>
    </ligand>
</feature>
<feature type="domain" description="C2H2-type" evidence="8">
    <location>
        <begin position="1204"/>
        <end position="1231"/>
    </location>
</feature>
<dbReference type="PANTHER" id="PTHR24379:SF121">
    <property type="entry name" value="C2H2-TYPE DOMAIN-CONTAINING PROTEIN"/>
    <property type="match status" value="1"/>
</dbReference>
<feature type="domain" description="C2H2-type" evidence="8">
    <location>
        <begin position="2795"/>
        <end position="2822"/>
    </location>
</feature>
<feature type="compositionally biased region" description="Polar residues" evidence="7">
    <location>
        <begin position="241"/>
        <end position="255"/>
    </location>
</feature>
<dbReference type="VEuPathDB" id="VectorBase:AAEL024367"/>
<dbReference type="InterPro" id="IPR003604">
    <property type="entry name" value="Matrin/U1-like-C_Znf_C2H2"/>
</dbReference>
<reference evidence="10" key="1">
    <citation type="submission" date="2005-10" db="EMBL/GenBank/DDBJ databases">
        <authorList>
            <person name="Loftus B.J."/>
            <person name="Nene V.M."/>
            <person name="Hannick L.I."/>
            <person name="Bidwell S."/>
            <person name="Haas B."/>
            <person name="Amedeo P."/>
            <person name="Orvis J."/>
            <person name="Wortman J.R."/>
            <person name="White O.R."/>
            <person name="Salzberg S."/>
            <person name="Shumway M."/>
            <person name="Koo H."/>
            <person name="Zhao Y."/>
            <person name="Holmes M."/>
            <person name="Miller J."/>
            <person name="Schatz M."/>
            <person name="Pop M."/>
            <person name="Pai G."/>
            <person name="Utterback T."/>
            <person name="Rogers Y.-H."/>
            <person name="Kravitz S."/>
            <person name="Fraser C.M."/>
        </authorList>
    </citation>
    <scope>NUCLEOTIDE SEQUENCE</scope>
    <source>
        <strain evidence="10">Liverpool</strain>
    </source>
</reference>
<dbReference type="GO" id="GO:0000977">
    <property type="term" value="F:RNA polymerase II transcription regulatory region sequence-specific DNA binding"/>
    <property type="evidence" value="ECO:0007669"/>
    <property type="project" value="TreeGrafter"/>
</dbReference>
<dbReference type="SUPFAM" id="SSF57716">
    <property type="entry name" value="Glucocorticoid receptor-like (DNA-binding domain)"/>
    <property type="match status" value="4"/>
</dbReference>
<evidence type="ECO:0000256" key="3">
    <source>
        <dbReference type="ARBA" id="ARBA00022771"/>
    </source>
</evidence>
<feature type="domain" description="C2H2-type" evidence="8">
    <location>
        <begin position="1610"/>
        <end position="1633"/>
    </location>
</feature>
<evidence type="ECO:0000256" key="5">
    <source>
        <dbReference type="PROSITE-ProRule" id="PRU00042"/>
    </source>
</evidence>
<feature type="domain" description="C2H2-type" evidence="8">
    <location>
        <begin position="378"/>
        <end position="402"/>
    </location>
</feature>
<feature type="domain" description="C2H2-type" evidence="8">
    <location>
        <begin position="1048"/>
        <end position="1071"/>
    </location>
</feature>
<feature type="domain" description="C2H2-type" evidence="8">
    <location>
        <begin position="1402"/>
        <end position="1431"/>
    </location>
</feature>
<feature type="binding site" evidence="6">
    <location>
        <position position="2269"/>
    </location>
    <ligand>
        <name>Zn(2+)</name>
        <dbReference type="ChEBI" id="CHEBI:29105"/>
    </ligand>
</feature>
<feature type="domain" description="C2H2-type" evidence="8">
    <location>
        <begin position="663"/>
        <end position="692"/>
    </location>
</feature>
<evidence type="ECO:0000256" key="4">
    <source>
        <dbReference type="ARBA" id="ARBA00022833"/>
    </source>
</evidence>
<feature type="region of interest" description="Disordered" evidence="7">
    <location>
        <begin position="2146"/>
        <end position="2166"/>
    </location>
</feature>
<feature type="compositionally biased region" description="Polar residues" evidence="7">
    <location>
        <begin position="1828"/>
        <end position="1843"/>
    </location>
</feature>
<feature type="binding site" evidence="6">
    <location>
        <position position="1710"/>
    </location>
    <ligand>
        <name>Zn(2+)</name>
        <dbReference type="ChEBI" id="CHEBI:29105"/>
    </ligand>
</feature>
<feature type="domain" description="C2H2-type" evidence="8">
    <location>
        <begin position="2102"/>
        <end position="2129"/>
    </location>
</feature>